<dbReference type="CDD" id="cd06261">
    <property type="entry name" value="TM_PBP2"/>
    <property type="match status" value="1"/>
</dbReference>
<keyword evidence="3" id="KW-1003">Cell membrane</keyword>
<gene>
    <name evidence="9" type="ordered locus">FsymDg_4251</name>
</gene>
<comment type="subcellular location">
    <subcellularLocation>
        <location evidence="1 7">Cell membrane</location>
        <topology evidence="1 7">Multi-pass membrane protein</topology>
    </subcellularLocation>
</comment>
<feature type="transmembrane region" description="Helical" evidence="7">
    <location>
        <begin position="20"/>
        <end position="41"/>
    </location>
</feature>
<dbReference type="Gene3D" id="1.10.3720.10">
    <property type="entry name" value="MetI-like"/>
    <property type="match status" value="1"/>
</dbReference>
<dbReference type="InterPro" id="IPR035906">
    <property type="entry name" value="MetI-like_sf"/>
</dbReference>
<dbReference type="GO" id="GO:0022857">
    <property type="term" value="F:transmembrane transporter activity"/>
    <property type="evidence" value="ECO:0007669"/>
    <property type="project" value="InterPro"/>
</dbReference>
<keyword evidence="2 7" id="KW-0813">Transport</keyword>
<proteinExistence type="inferred from homology"/>
<evidence type="ECO:0000256" key="1">
    <source>
        <dbReference type="ARBA" id="ARBA00004651"/>
    </source>
</evidence>
<dbReference type="SUPFAM" id="SSF161098">
    <property type="entry name" value="MetI-like"/>
    <property type="match status" value="1"/>
</dbReference>
<evidence type="ECO:0000313" key="10">
    <source>
        <dbReference type="Proteomes" id="UP000001549"/>
    </source>
</evidence>
<evidence type="ECO:0000256" key="5">
    <source>
        <dbReference type="ARBA" id="ARBA00022989"/>
    </source>
</evidence>
<dbReference type="Proteomes" id="UP000001549">
    <property type="component" value="Chromosome"/>
</dbReference>
<dbReference type="AlphaFoldDB" id="F8AXU4"/>
<dbReference type="RefSeq" id="WP_013875376.1">
    <property type="nucleotide sequence ID" value="NC_015656.1"/>
</dbReference>
<dbReference type="HOGENOM" id="CLU_019602_1_3_11"/>
<evidence type="ECO:0000256" key="6">
    <source>
        <dbReference type="ARBA" id="ARBA00023136"/>
    </source>
</evidence>
<evidence type="ECO:0000256" key="3">
    <source>
        <dbReference type="ARBA" id="ARBA00022475"/>
    </source>
</evidence>
<feature type="transmembrane region" description="Helical" evidence="7">
    <location>
        <begin position="107"/>
        <end position="129"/>
    </location>
</feature>
<sequence length="285" mass="30702">MSRSVLYDAPGPRGRRRIAVASVVAGVVLVGLAVLAVRRLAANGQFDGSRWSPLFNPGDEDFADLWRLLGGGLVHTLTAAALAMSLSLLLGVLIATTRISAARWYRWAVVGAVELLRGVPVVIAIFFAAQVLPVYGLKLPPLWYIVIGLTAYNSVIISEIVRAGILAVPKGQRDAASALGLTHGQTLRIVLLPQAFRSMLPALISQLVVILKDTSLGAFISYEELLRRALIAIQTLHNPIQTYLVIGGIFILINYLVTRLATYLEARLSGRRARPSVPAEDLPTG</sequence>
<dbReference type="EMBL" id="CP002801">
    <property type="protein sequence ID" value="AEH11512.1"/>
    <property type="molecule type" value="Genomic_DNA"/>
</dbReference>
<comment type="similarity">
    <text evidence="7">Belongs to the binding-protein-dependent transport system permease family.</text>
</comment>
<keyword evidence="6 7" id="KW-0472">Membrane</keyword>
<evidence type="ECO:0000259" key="8">
    <source>
        <dbReference type="PROSITE" id="PS50928"/>
    </source>
</evidence>
<dbReference type="PANTHER" id="PTHR30614:SF21">
    <property type="entry name" value="AMINO ACID ABC TRANSPORTER PERMEASE"/>
    <property type="match status" value="1"/>
</dbReference>
<accession>F8AXU4</accession>
<evidence type="ECO:0000313" key="9">
    <source>
        <dbReference type="EMBL" id="AEH11512.1"/>
    </source>
</evidence>
<keyword evidence="4 7" id="KW-0812">Transmembrane</keyword>
<dbReference type="KEGG" id="fsy:FsymDg_4251"/>
<dbReference type="InterPro" id="IPR043429">
    <property type="entry name" value="ArtM/GltK/GlnP/TcyL/YhdX-like"/>
</dbReference>
<dbReference type="eggNOG" id="COG0765">
    <property type="taxonomic scope" value="Bacteria"/>
</dbReference>
<dbReference type="Pfam" id="PF00528">
    <property type="entry name" value="BPD_transp_1"/>
    <property type="match status" value="1"/>
</dbReference>
<dbReference type="STRING" id="656024.FsymDg_4251"/>
<name>F8AXU4_9ACTN</name>
<feature type="transmembrane region" description="Helical" evidence="7">
    <location>
        <begin position="73"/>
        <end position="95"/>
    </location>
</feature>
<feature type="transmembrane region" description="Helical" evidence="7">
    <location>
        <begin position="141"/>
        <end position="161"/>
    </location>
</feature>
<dbReference type="GO" id="GO:0043190">
    <property type="term" value="C:ATP-binding cassette (ABC) transporter complex"/>
    <property type="evidence" value="ECO:0007669"/>
    <property type="project" value="InterPro"/>
</dbReference>
<evidence type="ECO:0000256" key="7">
    <source>
        <dbReference type="RuleBase" id="RU363032"/>
    </source>
</evidence>
<dbReference type="PANTHER" id="PTHR30614">
    <property type="entry name" value="MEMBRANE COMPONENT OF AMINO ACID ABC TRANSPORTER"/>
    <property type="match status" value="1"/>
</dbReference>
<evidence type="ECO:0000256" key="4">
    <source>
        <dbReference type="ARBA" id="ARBA00022692"/>
    </source>
</evidence>
<dbReference type="PROSITE" id="PS50928">
    <property type="entry name" value="ABC_TM1"/>
    <property type="match status" value="1"/>
</dbReference>
<dbReference type="InterPro" id="IPR000515">
    <property type="entry name" value="MetI-like"/>
</dbReference>
<dbReference type="GO" id="GO:0006865">
    <property type="term" value="P:amino acid transport"/>
    <property type="evidence" value="ECO:0007669"/>
    <property type="project" value="TreeGrafter"/>
</dbReference>
<dbReference type="NCBIfam" id="TIGR01726">
    <property type="entry name" value="HEQRo_perm_3TM"/>
    <property type="match status" value="1"/>
</dbReference>
<reference evidence="9 10" key="1">
    <citation type="submission" date="2011-05" db="EMBL/GenBank/DDBJ databases">
        <title>Complete sequence of chromosome of Frankia symbiont of Datisca glomerata.</title>
        <authorList>
            <consortium name="US DOE Joint Genome Institute"/>
            <person name="Lucas S."/>
            <person name="Han J."/>
            <person name="Lapidus A."/>
            <person name="Cheng J.-F."/>
            <person name="Goodwin L."/>
            <person name="Pitluck S."/>
            <person name="Peters L."/>
            <person name="Mikhailova N."/>
            <person name="Chertkov O."/>
            <person name="Teshima H."/>
            <person name="Han C."/>
            <person name="Tapia R."/>
            <person name="Land M."/>
            <person name="Hauser L."/>
            <person name="Kyrpides N."/>
            <person name="Ivanova N."/>
            <person name="Pagani I."/>
            <person name="Berry A."/>
            <person name="Pawlowski K."/>
            <person name="Persson T."/>
            <person name="Vanden Heuvel B."/>
            <person name="Benson D."/>
            <person name="Woyke T."/>
        </authorList>
    </citation>
    <scope>NUCLEOTIDE SEQUENCE [LARGE SCALE GENOMIC DNA]</scope>
    <source>
        <strain evidence="10">4085684</strain>
    </source>
</reference>
<feature type="transmembrane region" description="Helical" evidence="7">
    <location>
        <begin position="242"/>
        <end position="264"/>
    </location>
</feature>
<dbReference type="InterPro" id="IPR010065">
    <property type="entry name" value="AA_ABC_transptr_permease_3TM"/>
</dbReference>
<evidence type="ECO:0000256" key="2">
    <source>
        <dbReference type="ARBA" id="ARBA00022448"/>
    </source>
</evidence>
<organism evidence="9 10">
    <name type="scientific">Candidatus Protofrankia datiscae</name>
    <dbReference type="NCBI Taxonomy" id="2716812"/>
    <lineage>
        <taxon>Bacteria</taxon>
        <taxon>Bacillati</taxon>
        <taxon>Actinomycetota</taxon>
        <taxon>Actinomycetes</taxon>
        <taxon>Frankiales</taxon>
        <taxon>Frankiaceae</taxon>
        <taxon>Protofrankia</taxon>
    </lineage>
</organism>
<keyword evidence="10" id="KW-1185">Reference proteome</keyword>
<keyword evidence="5 7" id="KW-1133">Transmembrane helix</keyword>
<protein>
    <submittedName>
        <fullName evidence="9">Polar amino acid ABC transporter, inner membrane subunit</fullName>
    </submittedName>
</protein>
<feature type="domain" description="ABC transmembrane type-1" evidence="8">
    <location>
        <begin position="73"/>
        <end position="261"/>
    </location>
</feature>